<accession>A6BG19</accession>
<comment type="caution">
    <text evidence="1">The sequence shown here is derived from an EMBL/GenBank/DDBJ whole genome shotgun (WGS) entry which is preliminary data.</text>
</comment>
<dbReference type="EMBL" id="AAXB02000005">
    <property type="protein sequence ID" value="EDM63230.1"/>
    <property type="molecule type" value="Genomic_DNA"/>
</dbReference>
<evidence type="ECO:0000313" key="2">
    <source>
        <dbReference type="Proteomes" id="UP000004016"/>
    </source>
</evidence>
<sequence>MEELAMKGFNTGDGYMGMVDGEYILFASEADYYDYVND</sequence>
<gene>
    <name evidence="1" type="ORF">DORLON_01241</name>
</gene>
<reference evidence="1 2" key="2">
    <citation type="submission" date="2007-04" db="EMBL/GenBank/DDBJ databases">
        <title>Draft genome sequence of Dorea longicatena (DSM 13814).</title>
        <authorList>
            <person name="Sudarsanam P."/>
            <person name="Ley R."/>
            <person name="Guruge J."/>
            <person name="Turnbaugh P.J."/>
            <person name="Mahowald M."/>
            <person name="Liep D."/>
            <person name="Gordon J."/>
        </authorList>
    </citation>
    <scope>NUCLEOTIDE SEQUENCE [LARGE SCALE GENOMIC DNA]</scope>
    <source>
        <strain evidence="1 2">DSM 13814</strain>
    </source>
</reference>
<dbReference type="Proteomes" id="UP000004016">
    <property type="component" value="Unassembled WGS sequence"/>
</dbReference>
<dbReference type="HOGENOM" id="CLU_217848_0_0_9"/>
<dbReference type="eggNOG" id="ENOG502ZHBW">
    <property type="taxonomic scope" value="Bacteria"/>
</dbReference>
<evidence type="ECO:0000313" key="1">
    <source>
        <dbReference type="EMBL" id="EDM63230.1"/>
    </source>
</evidence>
<dbReference type="AlphaFoldDB" id="A6BG19"/>
<proteinExistence type="predicted"/>
<reference evidence="1 2" key="1">
    <citation type="submission" date="2007-03" db="EMBL/GenBank/DDBJ databases">
        <authorList>
            <person name="Fulton L."/>
            <person name="Clifton S."/>
            <person name="Fulton B."/>
            <person name="Xu J."/>
            <person name="Minx P."/>
            <person name="Pepin K.H."/>
            <person name="Johnson M."/>
            <person name="Thiruvilangam P."/>
            <person name="Bhonagiri V."/>
            <person name="Nash W.E."/>
            <person name="Mardis E.R."/>
            <person name="Wilson R.K."/>
        </authorList>
    </citation>
    <scope>NUCLEOTIDE SEQUENCE [LARGE SCALE GENOMIC DNA]</scope>
    <source>
        <strain evidence="1 2">DSM 13814</strain>
    </source>
</reference>
<protein>
    <submittedName>
        <fullName evidence="1">Uncharacterized protein</fullName>
    </submittedName>
</protein>
<organism evidence="1 2">
    <name type="scientific">Dorea longicatena DSM 13814</name>
    <dbReference type="NCBI Taxonomy" id="411462"/>
    <lineage>
        <taxon>Bacteria</taxon>
        <taxon>Bacillati</taxon>
        <taxon>Bacillota</taxon>
        <taxon>Clostridia</taxon>
        <taxon>Lachnospirales</taxon>
        <taxon>Lachnospiraceae</taxon>
        <taxon>Dorea</taxon>
    </lineage>
</organism>
<name>A6BG19_9FIRM</name>